<dbReference type="PANTHER" id="PTHR33751">
    <property type="entry name" value="CBB3-TYPE CYTOCHROME C OXIDASE SUBUNIT FIXP"/>
    <property type="match status" value="1"/>
</dbReference>
<dbReference type="GO" id="GO:0009055">
    <property type="term" value="F:electron transfer activity"/>
    <property type="evidence" value="ECO:0007669"/>
    <property type="project" value="InterPro"/>
</dbReference>
<keyword evidence="2" id="KW-0813">Transport</keyword>
<dbReference type="EMBL" id="CP024646">
    <property type="protein sequence ID" value="AZV27168.1"/>
    <property type="molecule type" value="Genomic_DNA"/>
</dbReference>
<feature type="binding site" description="covalent" evidence="8">
    <location>
        <position position="147"/>
    </location>
    <ligand>
        <name>heme c</name>
        <dbReference type="ChEBI" id="CHEBI:61717"/>
        <label>2</label>
    </ligand>
</feature>
<dbReference type="GO" id="GO:0020037">
    <property type="term" value="F:heme binding"/>
    <property type="evidence" value="ECO:0007669"/>
    <property type="project" value="InterPro"/>
</dbReference>
<sequence>MKKIIVLGVIAVIAVLVVVFGRDLLDLYRLQTYITTSTEAYQAERGNWPHLTDACTGCHGSHGNSLNPTYPSLAGQPAAYLSAQLRNFASGQRLAPNMGPLAMTLSPDEVDLLAKFYARQSVVAHVAGSPDDGLKDQGKQLVQTRGCTACHGAQLMGHDSFPRLAAQGQDYLLAQLNAFASSERIEPSGAMQAIAAALSAQERQAIAAYLAALIPQSR</sequence>
<evidence type="ECO:0000256" key="9">
    <source>
        <dbReference type="PIRSR" id="PIRSR000005-2"/>
    </source>
</evidence>
<comment type="PTM">
    <text evidence="8">Binds 2 heme c groups covalently per subunit.</text>
</comment>
<feature type="binding site" description="axial binding residue" evidence="9">
    <location>
        <position position="59"/>
    </location>
    <ligand>
        <name>heme c</name>
        <dbReference type="ChEBI" id="CHEBI:61717"/>
        <label>1</label>
    </ligand>
    <ligandPart>
        <name>Fe</name>
        <dbReference type="ChEBI" id="CHEBI:18248"/>
    </ligandPart>
</feature>
<keyword evidence="5" id="KW-0574">Periplasm</keyword>
<reference evidence="11 12" key="1">
    <citation type="submission" date="2017-11" db="EMBL/GenBank/DDBJ databases">
        <title>Effect of PGPRs.</title>
        <authorList>
            <person name="Oliva R."/>
            <person name="Nong J."/>
            <person name="Roman V."/>
        </authorList>
    </citation>
    <scope>NUCLEOTIDE SEQUENCE [LARGE SCALE GENOMIC DNA]</scope>
    <source>
        <strain evidence="11">Inb918</strain>
    </source>
</reference>
<evidence type="ECO:0000256" key="6">
    <source>
        <dbReference type="ARBA" id="ARBA00022982"/>
    </source>
</evidence>
<dbReference type="InterPro" id="IPR036909">
    <property type="entry name" value="Cyt_c-like_dom_sf"/>
</dbReference>
<accession>A0A3T0JUP6</accession>
<keyword evidence="3 8" id="KW-0349">Heme</keyword>
<dbReference type="PANTHER" id="PTHR33751:SF9">
    <property type="entry name" value="CYTOCHROME C4"/>
    <property type="match status" value="1"/>
</dbReference>
<keyword evidence="7 9" id="KW-0408">Iron</keyword>
<evidence type="ECO:0000313" key="12">
    <source>
        <dbReference type="Proteomes" id="UP000282760"/>
    </source>
</evidence>
<feature type="domain" description="Cytochrome c" evidence="10">
    <location>
        <begin position="133"/>
        <end position="214"/>
    </location>
</feature>
<name>A0A3T0JUP6_PSESX</name>
<evidence type="ECO:0000256" key="2">
    <source>
        <dbReference type="ARBA" id="ARBA00022448"/>
    </source>
</evidence>
<dbReference type="PIRSF" id="PIRSF000005">
    <property type="entry name" value="Cytochrome_c4"/>
    <property type="match status" value="1"/>
</dbReference>
<feature type="binding site" description="axial binding residue" evidence="9">
    <location>
        <position position="98"/>
    </location>
    <ligand>
        <name>heme c</name>
        <dbReference type="ChEBI" id="CHEBI:61717"/>
        <label>1</label>
    </ligand>
    <ligandPart>
        <name>Fe</name>
        <dbReference type="ChEBI" id="CHEBI:18248"/>
    </ligandPart>
</feature>
<dbReference type="GO" id="GO:0005506">
    <property type="term" value="F:iron ion binding"/>
    <property type="evidence" value="ECO:0007669"/>
    <property type="project" value="InterPro"/>
</dbReference>
<gene>
    <name evidence="11" type="ORF">CT157_14500</name>
</gene>
<feature type="binding site" description="axial binding residue" evidence="9">
    <location>
        <position position="191"/>
    </location>
    <ligand>
        <name>heme c</name>
        <dbReference type="ChEBI" id="CHEBI:61717"/>
        <label>2</label>
    </ligand>
    <ligandPart>
        <name>Fe</name>
        <dbReference type="ChEBI" id="CHEBI:18248"/>
    </ligandPart>
</feature>
<dbReference type="Proteomes" id="UP000282760">
    <property type="component" value="Chromosome"/>
</dbReference>
<dbReference type="InterPro" id="IPR009056">
    <property type="entry name" value="Cyt_c-like_dom"/>
</dbReference>
<feature type="binding site" description="axial binding residue" evidence="9">
    <location>
        <position position="151"/>
    </location>
    <ligand>
        <name>heme c</name>
        <dbReference type="ChEBI" id="CHEBI:61717"/>
        <label>2</label>
    </ligand>
    <ligandPart>
        <name>Fe</name>
        <dbReference type="ChEBI" id="CHEBI:18248"/>
    </ligandPart>
</feature>
<feature type="domain" description="Cytochrome c" evidence="10">
    <location>
        <begin position="16"/>
        <end position="121"/>
    </location>
</feature>
<feature type="binding site" description="covalent" evidence="8">
    <location>
        <position position="55"/>
    </location>
    <ligand>
        <name>heme c</name>
        <dbReference type="ChEBI" id="CHEBI:61717"/>
        <label>1</label>
    </ligand>
</feature>
<evidence type="ECO:0000256" key="5">
    <source>
        <dbReference type="ARBA" id="ARBA00022764"/>
    </source>
</evidence>
<keyword evidence="4 9" id="KW-0479">Metal-binding</keyword>
<evidence type="ECO:0000256" key="8">
    <source>
        <dbReference type="PIRSR" id="PIRSR000005-1"/>
    </source>
</evidence>
<dbReference type="Pfam" id="PF00034">
    <property type="entry name" value="Cytochrom_C"/>
    <property type="match status" value="2"/>
</dbReference>
<dbReference type="GO" id="GO:0042597">
    <property type="term" value="C:periplasmic space"/>
    <property type="evidence" value="ECO:0007669"/>
    <property type="project" value="UniProtKB-SubCell"/>
</dbReference>
<evidence type="ECO:0000256" key="7">
    <source>
        <dbReference type="ARBA" id="ARBA00023004"/>
    </source>
</evidence>
<comment type="subcellular location">
    <subcellularLocation>
        <location evidence="1">Periplasm</location>
    </subcellularLocation>
</comment>
<dbReference type="SUPFAM" id="SSF46626">
    <property type="entry name" value="Cytochrome c"/>
    <property type="match status" value="2"/>
</dbReference>
<dbReference type="PROSITE" id="PS51007">
    <property type="entry name" value="CYTC"/>
    <property type="match status" value="2"/>
</dbReference>
<feature type="binding site" description="covalent" evidence="8">
    <location>
        <position position="150"/>
    </location>
    <ligand>
        <name>heme c</name>
        <dbReference type="ChEBI" id="CHEBI:61717"/>
        <label>2</label>
    </ligand>
</feature>
<dbReference type="InterPro" id="IPR024167">
    <property type="entry name" value="Cytochrome_c4-like"/>
</dbReference>
<evidence type="ECO:0000256" key="4">
    <source>
        <dbReference type="ARBA" id="ARBA00022723"/>
    </source>
</evidence>
<dbReference type="Gene3D" id="1.10.760.10">
    <property type="entry name" value="Cytochrome c-like domain"/>
    <property type="match status" value="2"/>
</dbReference>
<dbReference type="AlphaFoldDB" id="A0A3T0JUP6"/>
<keyword evidence="6" id="KW-0249">Electron transport</keyword>
<organism evidence="11 12">
    <name type="scientific">Pseudomonas syringae</name>
    <dbReference type="NCBI Taxonomy" id="317"/>
    <lineage>
        <taxon>Bacteria</taxon>
        <taxon>Pseudomonadati</taxon>
        <taxon>Pseudomonadota</taxon>
        <taxon>Gammaproteobacteria</taxon>
        <taxon>Pseudomonadales</taxon>
        <taxon>Pseudomonadaceae</taxon>
        <taxon>Pseudomonas</taxon>
    </lineage>
</organism>
<protein>
    <submittedName>
        <fullName evidence="11">Cytochrome C</fullName>
    </submittedName>
</protein>
<proteinExistence type="predicted"/>
<feature type="binding site" description="covalent" evidence="8">
    <location>
        <position position="58"/>
    </location>
    <ligand>
        <name>heme c</name>
        <dbReference type="ChEBI" id="CHEBI:61717"/>
        <label>1</label>
    </ligand>
</feature>
<evidence type="ECO:0000256" key="3">
    <source>
        <dbReference type="ARBA" id="ARBA00022617"/>
    </source>
</evidence>
<evidence type="ECO:0000256" key="1">
    <source>
        <dbReference type="ARBA" id="ARBA00004418"/>
    </source>
</evidence>
<evidence type="ECO:0000259" key="10">
    <source>
        <dbReference type="PROSITE" id="PS51007"/>
    </source>
</evidence>
<evidence type="ECO:0000313" key="11">
    <source>
        <dbReference type="EMBL" id="AZV27168.1"/>
    </source>
</evidence>
<dbReference type="InterPro" id="IPR050597">
    <property type="entry name" value="Cytochrome_c_Oxidase_Subunit"/>
</dbReference>